<dbReference type="CDD" id="cd00488">
    <property type="entry name" value="PCD_DCoH"/>
    <property type="match status" value="1"/>
</dbReference>
<dbReference type="InterPro" id="IPR036428">
    <property type="entry name" value="PCD_sf"/>
</dbReference>
<dbReference type="GO" id="GO:0006729">
    <property type="term" value="P:tetrahydrobiopterin biosynthetic process"/>
    <property type="evidence" value="ECO:0007669"/>
    <property type="project" value="InterPro"/>
</dbReference>
<dbReference type="AlphaFoldDB" id="A0A2I9DKF1"/>
<evidence type="ECO:0000313" key="5">
    <source>
        <dbReference type="EMBL" id="GBF05341.1"/>
    </source>
</evidence>
<dbReference type="SUPFAM" id="SSF55248">
    <property type="entry name" value="PCD-like"/>
    <property type="match status" value="1"/>
</dbReference>
<reference evidence="6" key="1">
    <citation type="submission" date="2018-01" db="EMBL/GenBank/DDBJ databases">
        <title>Draft Genome Sequence of the Radioresistant Bacterium Deinococcus aerius TR0125, Isolated from the Higher Atmosphere above Japan.</title>
        <authorList>
            <person name="Satoh K."/>
            <person name="Arai H."/>
            <person name="Sanzen T."/>
            <person name="Kawaguchi Y."/>
            <person name="Hayashi H."/>
            <person name="Yokobori S."/>
            <person name="Yamagishi A."/>
            <person name="Oono Y."/>
            <person name="Narumi I."/>
        </authorList>
    </citation>
    <scope>NUCLEOTIDE SEQUENCE [LARGE SCALE GENOMIC DNA]</scope>
    <source>
        <strain evidence="6">TR0125</strain>
    </source>
</reference>
<accession>A0A2I9DKF1</accession>
<evidence type="ECO:0000256" key="4">
    <source>
        <dbReference type="ARBA" id="ARBA00023239"/>
    </source>
</evidence>
<evidence type="ECO:0000256" key="1">
    <source>
        <dbReference type="ARBA" id="ARBA00001554"/>
    </source>
</evidence>
<dbReference type="PANTHER" id="PTHR12599">
    <property type="entry name" value="PTERIN-4-ALPHA-CARBINOLAMINE DEHYDRATASE"/>
    <property type="match status" value="1"/>
</dbReference>
<keyword evidence="6" id="KW-1185">Reference proteome</keyword>
<dbReference type="Pfam" id="PF01329">
    <property type="entry name" value="Pterin_4a"/>
    <property type="match status" value="1"/>
</dbReference>
<dbReference type="EC" id="4.2.1.96" evidence="3"/>
<comment type="caution">
    <text evidence="5">The sequence shown here is derived from an EMBL/GenBank/DDBJ whole genome shotgun (WGS) entry which is preliminary data.</text>
</comment>
<dbReference type="OrthoDB" id="9800108at2"/>
<dbReference type="Proteomes" id="UP000236569">
    <property type="component" value="Unassembled WGS sequence"/>
</dbReference>
<dbReference type="PANTHER" id="PTHR12599:SF0">
    <property type="entry name" value="PTERIN-4-ALPHA-CARBINOLAMINE DEHYDRATASE"/>
    <property type="match status" value="1"/>
</dbReference>
<dbReference type="InterPro" id="IPR001533">
    <property type="entry name" value="Pterin_deHydtase"/>
</dbReference>
<dbReference type="GO" id="GO:0008124">
    <property type="term" value="F:4-alpha-hydroxytetrahydrobiopterin dehydratase activity"/>
    <property type="evidence" value="ECO:0007669"/>
    <property type="project" value="UniProtKB-EC"/>
</dbReference>
<gene>
    <name evidence="5" type="ORF">DAERI_040101</name>
</gene>
<name>A0A2I9DKF1_9DEIO</name>
<dbReference type="EMBL" id="BFAG01000004">
    <property type="protein sequence ID" value="GBF05341.1"/>
    <property type="molecule type" value="Genomic_DNA"/>
</dbReference>
<keyword evidence="4" id="KW-0456">Lyase</keyword>
<sequence>MSYHPYDPRMAYDPERRLTDGDVQELKPEGWWGDDGKIARDFAFDSYQAGVDFAVRVAALAEEQNHHPDILIRYRRVRLTFFTHTVGGVTLLDIEGARAVNDLWAGVTGA</sequence>
<dbReference type="Gene3D" id="3.30.1360.20">
    <property type="entry name" value="Transcriptional coactivator/pterin dehydratase"/>
    <property type="match status" value="1"/>
</dbReference>
<dbReference type="RefSeq" id="WP_103128782.1">
    <property type="nucleotide sequence ID" value="NZ_BFAG01000004.1"/>
</dbReference>
<protein>
    <recommendedName>
        <fullName evidence="3">4a-hydroxytetrahydrobiopterin dehydratase</fullName>
        <ecNumber evidence="3">4.2.1.96</ecNumber>
    </recommendedName>
</protein>
<evidence type="ECO:0000256" key="3">
    <source>
        <dbReference type="ARBA" id="ARBA00013252"/>
    </source>
</evidence>
<comment type="similarity">
    <text evidence="2">Belongs to the pterin-4-alpha-carbinolamine dehydratase family.</text>
</comment>
<dbReference type="NCBIfam" id="NF002017">
    <property type="entry name" value="PRK00823.1-2"/>
    <property type="match status" value="1"/>
</dbReference>
<evidence type="ECO:0000256" key="2">
    <source>
        <dbReference type="ARBA" id="ARBA00006472"/>
    </source>
</evidence>
<comment type="catalytic activity">
    <reaction evidence="1">
        <text>(4aS,6R)-4a-hydroxy-L-erythro-5,6,7,8-tetrahydrobiopterin = (6R)-L-erythro-6,7-dihydrobiopterin + H2O</text>
        <dbReference type="Rhea" id="RHEA:11920"/>
        <dbReference type="ChEBI" id="CHEBI:15377"/>
        <dbReference type="ChEBI" id="CHEBI:15642"/>
        <dbReference type="ChEBI" id="CHEBI:43120"/>
        <dbReference type="EC" id="4.2.1.96"/>
    </reaction>
</comment>
<proteinExistence type="inferred from homology"/>
<organism evidence="5 6">
    <name type="scientific">Deinococcus aerius</name>
    <dbReference type="NCBI Taxonomy" id="200253"/>
    <lineage>
        <taxon>Bacteria</taxon>
        <taxon>Thermotogati</taxon>
        <taxon>Deinococcota</taxon>
        <taxon>Deinococci</taxon>
        <taxon>Deinococcales</taxon>
        <taxon>Deinococcaceae</taxon>
        <taxon>Deinococcus</taxon>
    </lineage>
</organism>
<evidence type="ECO:0000313" key="6">
    <source>
        <dbReference type="Proteomes" id="UP000236569"/>
    </source>
</evidence>